<name>A0A6G8ATA2_9ENTE</name>
<dbReference type="AlphaFoldDB" id="A0A6G8ATA2"/>
<keyword evidence="1" id="KW-0732">Signal</keyword>
<reference evidence="2 3" key="1">
    <citation type="submission" date="2020-03" db="EMBL/GenBank/DDBJ databases">
        <title>Vagococcus sp. nov., isolated from beetles.</title>
        <authorList>
            <person name="Hyun D.-W."/>
            <person name="Bae J.-W."/>
        </authorList>
    </citation>
    <scope>NUCLEOTIDE SEQUENCE [LARGE SCALE GENOMIC DNA]</scope>
    <source>
        <strain evidence="2 3">HDW17B</strain>
    </source>
</reference>
<sequence>MKKYLFSTVLLAGVVVSLAPSVTEAASTVERKQTTDVEIKFKDKDNGFDDKAENNLIMGATPTEISFTDGRGDQKGKGFTAPQAGSNAIFKADMFDESRYIVVNDDRPDERQSTWKVDANLSKFMDTKSNQESNLVADLILDTKGLQEYHIGAYSEALGDYEILNPNYLEGAALSNVVKPYTPNPDSPVITSASGPVTLVAGGSSVNMINKKVKGLDPDHTKTDGFGVKKGGQGYVTEFTSPKLVVKSGATKGSTHIANLTWTMTFDDVVRP</sequence>
<evidence type="ECO:0000313" key="3">
    <source>
        <dbReference type="Proteomes" id="UP000501747"/>
    </source>
</evidence>
<feature type="chain" id="PRO_5026300869" description="WxL domain-containing protein" evidence="1">
    <location>
        <begin position="26"/>
        <end position="272"/>
    </location>
</feature>
<protein>
    <recommendedName>
        <fullName evidence="4">WxL domain-containing protein</fullName>
    </recommendedName>
</protein>
<evidence type="ECO:0008006" key="4">
    <source>
        <dbReference type="Google" id="ProtNLM"/>
    </source>
</evidence>
<evidence type="ECO:0000313" key="2">
    <source>
        <dbReference type="EMBL" id="QIL48294.1"/>
    </source>
</evidence>
<organism evidence="2 3">
    <name type="scientific">Vagococcus hydrophili</name>
    <dbReference type="NCBI Taxonomy" id="2714947"/>
    <lineage>
        <taxon>Bacteria</taxon>
        <taxon>Bacillati</taxon>
        <taxon>Bacillota</taxon>
        <taxon>Bacilli</taxon>
        <taxon>Lactobacillales</taxon>
        <taxon>Enterococcaceae</taxon>
        <taxon>Vagococcus</taxon>
    </lineage>
</organism>
<accession>A0A6G8ATA2</accession>
<dbReference type="KEGG" id="vhy:G7082_07220"/>
<dbReference type="Proteomes" id="UP000501747">
    <property type="component" value="Chromosome"/>
</dbReference>
<dbReference type="RefSeq" id="WP_166034441.1">
    <property type="nucleotide sequence ID" value="NZ_CP049887.1"/>
</dbReference>
<proteinExistence type="predicted"/>
<evidence type="ECO:0000256" key="1">
    <source>
        <dbReference type="SAM" id="SignalP"/>
    </source>
</evidence>
<keyword evidence="3" id="KW-1185">Reference proteome</keyword>
<gene>
    <name evidence="2" type="ORF">G7082_07220</name>
</gene>
<dbReference type="EMBL" id="CP049887">
    <property type="protein sequence ID" value="QIL48294.1"/>
    <property type="molecule type" value="Genomic_DNA"/>
</dbReference>
<feature type="signal peptide" evidence="1">
    <location>
        <begin position="1"/>
        <end position="25"/>
    </location>
</feature>